<feature type="signal peptide" evidence="5">
    <location>
        <begin position="1"/>
        <end position="20"/>
    </location>
</feature>
<evidence type="ECO:0000256" key="4">
    <source>
        <dbReference type="ARBA" id="ARBA00022729"/>
    </source>
</evidence>
<evidence type="ECO:0000256" key="1">
    <source>
        <dbReference type="ARBA" id="ARBA00004613"/>
    </source>
</evidence>
<dbReference type="GO" id="GO:0005576">
    <property type="term" value="C:extracellular region"/>
    <property type="evidence" value="ECO:0007669"/>
    <property type="project" value="UniProtKB-SubCell"/>
</dbReference>
<comment type="similarity">
    <text evidence="2">Belongs to the IL-17 family.</text>
</comment>
<organism evidence="6 7">
    <name type="scientific">Patella caerulea</name>
    <name type="common">Rayed Mediterranean limpet</name>
    <dbReference type="NCBI Taxonomy" id="87958"/>
    <lineage>
        <taxon>Eukaryota</taxon>
        <taxon>Metazoa</taxon>
        <taxon>Spiralia</taxon>
        <taxon>Lophotrochozoa</taxon>
        <taxon>Mollusca</taxon>
        <taxon>Gastropoda</taxon>
        <taxon>Patellogastropoda</taxon>
        <taxon>Patelloidea</taxon>
        <taxon>Patellidae</taxon>
        <taxon>Patella</taxon>
    </lineage>
</organism>
<gene>
    <name evidence="6" type="ORF">SNE40_006678</name>
</gene>
<accession>A0AAN8Q6J5</accession>
<dbReference type="InterPro" id="IPR029034">
    <property type="entry name" value="Cystine-knot_cytokine"/>
</dbReference>
<keyword evidence="3" id="KW-0964">Secreted</keyword>
<dbReference type="Gene3D" id="2.10.90.10">
    <property type="entry name" value="Cystine-knot cytokines"/>
    <property type="match status" value="1"/>
</dbReference>
<name>A0AAN8Q6J5_PATCE</name>
<comment type="caution">
    <text evidence="6">The sequence shown here is derived from an EMBL/GenBank/DDBJ whole genome shotgun (WGS) entry which is preliminary data.</text>
</comment>
<dbReference type="EMBL" id="JAZGQO010000006">
    <property type="protein sequence ID" value="KAK6184155.1"/>
    <property type="molecule type" value="Genomic_DNA"/>
</dbReference>
<evidence type="ECO:0000313" key="7">
    <source>
        <dbReference type="Proteomes" id="UP001347796"/>
    </source>
</evidence>
<dbReference type="Pfam" id="PF06083">
    <property type="entry name" value="IL17"/>
    <property type="match status" value="1"/>
</dbReference>
<feature type="chain" id="PRO_5042818580" description="Interleukin 17-like protein" evidence="5">
    <location>
        <begin position="21"/>
        <end position="177"/>
    </location>
</feature>
<sequence>MYLQHLVVVILLADVHTVSSFLIKPTVKSKAVAESTNQAEVFPSSDDFFNDVIKKGSNIHGVPRIAQRSNIITDENRNSSRPGPVDLVSTTKGLWSRSTCPWEYQIKGLGIHFEPNFIAQAVCQCSKCFDNHGASNRCEEIYIDYPVLNKTRRLMGEFPEFEVFTVRQSVGCTCARP</sequence>
<dbReference type="InterPro" id="IPR010345">
    <property type="entry name" value="IL-17_fam"/>
</dbReference>
<evidence type="ECO:0000256" key="5">
    <source>
        <dbReference type="SAM" id="SignalP"/>
    </source>
</evidence>
<comment type="subcellular location">
    <subcellularLocation>
        <location evidence="1">Secreted</location>
    </subcellularLocation>
</comment>
<dbReference type="SUPFAM" id="SSF57501">
    <property type="entry name" value="Cystine-knot cytokines"/>
    <property type="match status" value="1"/>
</dbReference>
<evidence type="ECO:0008006" key="8">
    <source>
        <dbReference type="Google" id="ProtNLM"/>
    </source>
</evidence>
<proteinExistence type="inferred from homology"/>
<dbReference type="Proteomes" id="UP001347796">
    <property type="component" value="Unassembled WGS sequence"/>
</dbReference>
<dbReference type="GO" id="GO:0005125">
    <property type="term" value="F:cytokine activity"/>
    <property type="evidence" value="ECO:0007669"/>
    <property type="project" value="InterPro"/>
</dbReference>
<reference evidence="6 7" key="1">
    <citation type="submission" date="2024-01" db="EMBL/GenBank/DDBJ databases">
        <title>The genome of the rayed Mediterranean limpet Patella caerulea (Linnaeus, 1758).</title>
        <authorList>
            <person name="Anh-Thu Weber A."/>
            <person name="Halstead-Nussloch G."/>
        </authorList>
    </citation>
    <scope>NUCLEOTIDE SEQUENCE [LARGE SCALE GENOMIC DNA]</scope>
    <source>
        <strain evidence="6">AATW-2023a</strain>
        <tissue evidence="6">Whole specimen</tissue>
    </source>
</reference>
<evidence type="ECO:0000313" key="6">
    <source>
        <dbReference type="EMBL" id="KAK6184155.1"/>
    </source>
</evidence>
<keyword evidence="7" id="KW-1185">Reference proteome</keyword>
<keyword evidence="4 5" id="KW-0732">Signal</keyword>
<dbReference type="AlphaFoldDB" id="A0AAN8Q6J5"/>
<protein>
    <recommendedName>
        <fullName evidence="8">Interleukin 17-like protein</fullName>
    </recommendedName>
</protein>
<evidence type="ECO:0000256" key="2">
    <source>
        <dbReference type="ARBA" id="ARBA00007236"/>
    </source>
</evidence>
<evidence type="ECO:0000256" key="3">
    <source>
        <dbReference type="ARBA" id="ARBA00022525"/>
    </source>
</evidence>